<proteinExistence type="predicted"/>
<evidence type="ECO:0000313" key="1">
    <source>
        <dbReference type="EMBL" id="JAH82845.1"/>
    </source>
</evidence>
<protein>
    <submittedName>
        <fullName evidence="1">Uncharacterized protein</fullName>
    </submittedName>
</protein>
<dbReference type="EMBL" id="GBXM01025732">
    <property type="protein sequence ID" value="JAH82845.1"/>
    <property type="molecule type" value="Transcribed_RNA"/>
</dbReference>
<organism evidence="1">
    <name type="scientific">Anguilla anguilla</name>
    <name type="common">European freshwater eel</name>
    <name type="synonym">Muraena anguilla</name>
    <dbReference type="NCBI Taxonomy" id="7936"/>
    <lineage>
        <taxon>Eukaryota</taxon>
        <taxon>Metazoa</taxon>
        <taxon>Chordata</taxon>
        <taxon>Craniata</taxon>
        <taxon>Vertebrata</taxon>
        <taxon>Euteleostomi</taxon>
        <taxon>Actinopterygii</taxon>
        <taxon>Neopterygii</taxon>
        <taxon>Teleostei</taxon>
        <taxon>Anguilliformes</taxon>
        <taxon>Anguillidae</taxon>
        <taxon>Anguilla</taxon>
    </lineage>
</organism>
<dbReference type="AlphaFoldDB" id="A0A0E9VZY6"/>
<name>A0A0E9VZY6_ANGAN</name>
<accession>A0A0E9VZY6</accession>
<sequence length="21" mass="2606">MKNTKKTDFQTWKTMYCGQCY</sequence>
<reference evidence="1" key="1">
    <citation type="submission" date="2014-11" db="EMBL/GenBank/DDBJ databases">
        <authorList>
            <person name="Amaro Gonzalez C."/>
        </authorList>
    </citation>
    <scope>NUCLEOTIDE SEQUENCE</scope>
</reference>
<reference evidence="1" key="2">
    <citation type="journal article" date="2015" name="Fish Shellfish Immunol.">
        <title>Early steps in the European eel (Anguilla anguilla)-Vibrio vulnificus interaction in the gills: Role of the RtxA13 toxin.</title>
        <authorList>
            <person name="Callol A."/>
            <person name="Pajuelo D."/>
            <person name="Ebbesson L."/>
            <person name="Teles M."/>
            <person name="MacKenzie S."/>
            <person name="Amaro C."/>
        </authorList>
    </citation>
    <scope>NUCLEOTIDE SEQUENCE</scope>
</reference>